<dbReference type="RefSeq" id="WP_146619353.1">
    <property type="nucleotide sequence ID" value="NZ_QLII01000001.1"/>
</dbReference>
<gene>
    <name evidence="2" type="ORF">HMF3257_36260</name>
</gene>
<proteinExistence type="predicted"/>
<comment type="caution">
    <text evidence="2">The sequence shown here is derived from an EMBL/GenBank/DDBJ whole genome shotgun (WGS) entry which is preliminary data.</text>
</comment>
<evidence type="ECO:0008006" key="4">
    <source>
        <dbReference type="Google" id="ProtNLM"/>
    </source>
</evidence>
<keyword evidence="1" id="KW-0732">Signal</keyword>
<keyword evidence="3" id="KW-1185">Reference proteome</keyword>
<accession>A0A327NS19</accession>
<protein>
    <recommendedName>
        <fullName evidence="4">PE-PGRS family protein</fullName>
    </recommendedName>
</protein>
<evidence type="ECO:0000256" key="1">
    <source>
        <dbReference type="SAM" id="SignalP"/>
    </source>
</evidence>
<feature type="signal peptide" evidence="1">
    <location>
        <begin position="1"/>
        <end position="22"/>
    </location>
</feature>
<name>A0A327NS19_9BACT</name>
<evidence type="ECO:0000313" key="2">
    <source>
        <dbReference type="EMBL" id="RAI78191.1"/>
    </source>
</evidence>
<evidence type="ECO:0000313" key="3">
    <source>
        <dbReference type="Proteomes" id="UP000249016"/>
    </source>
</evidence>
<sequence length="315" mass="35172">MPATKFILLQLLLTGLFSSCHSVTEHSATDSVPRVSYARLDLKKDTTLFMPPREIGVMDDSDLSESSGLAPSHRNPGYLWTEEDSGNSNQIQLIRPDGSIVARFYVDGAENRDWEDIAVGPGPVPGETYIYLADIGDNQLRYPEKIIYRFPEPTIAGQKFPFVGHVTHPDTIRLQLPNGPQNAEAILVDPITKDLFILSKGDRTELYRATFPQSLTQPTMMTPLLLLPFENVTAGAISTDGQYLLIRMYAQLFYYTRQSGETIPDALKRAPRLVPLGKEAQGEAVSWSLDGTAYYTGTEKTFLTAQSIYVYQRKK</sequence>
<reference evidence="2 3" key="1">
    <citation type="submission" date="2018-06" db="EMBL/GenBank/DDBJ databases">
        <title>Spirosoma sp. HMF3257 Genome sequencing and assembly.</title>
        <authorList>
            <person name="Kang H."/>
            <person name="Cha I."/>
            <person name="Kim H."/>
            <person name="Kang J."/>
            <person name="Joh K."/>
        </authorList>
    </citation>
    <scope>NUCLEOTIDE SEQUENCE [LARGE SCALE GENOMIC DNA]</scope>
    <source>
        <strain evidence="2 3">HMF3257</strain>
    </source>
</reference>
<dbReference type="PROSITE" id="PS51257">
    <property type="entry name" value="PROKAR_LIPOPROTEIN"/>
    <property type="match status" value="1"/>
</dbReference>
<dbReference type="EMBL" id="QLII01000001">
    <property type="protein sequence ID" value="RAI78191.1"/>
    <property type="molecule type" value="Genomic_DNA"/>
</dbReference>
<organism evidence="2 3">
    <name type="scientific">Spirosoma telluris</name>
    <dbReference type="NCBI Taxonomy" id="2183553"/>
    <lineage>
        <taxon>Bacteria</taxon>
        <taxon>Pseudomonadati</taxon>
        <taxon>Bacteroidota</taxon>
        <taxon>Cytophagia</taxon>
        <taxon>Cytophagales</taxon>
        <taxon>Cytophagaceae</taxon>
        <taxon>Spirosoma</taxon>
    </lineage>
</organism>
<feature type="chain" id="PRO_5016344638" description="PE-PGRS family protein" evidence="1">
    <location>
        <begin position="23"/>
        <end position="315"/>
    </location>
</feature>
<dbReference type="OrthoDB" id="9798438at2"/>
<dbReference type="AlphaFoldDB" id="A0A327NS19"/>
<dbReference type="Proteomes" id="UP000249016">
    <property type="component" value="Unassembled WGS sequence"/>
</dbReference>